<dbReference type="EMBL" id="JAHLJV010000069">
    <property type="protein sequence ID" value="KAK1579208.1"/>
    <property type="molecule type" value="Genomic_DNA"/>
</dbReference>
<proteinExistence type="predicted"/>
<gene>
    <name evidence="2" type="ORF">LY79DRAFT_582656</name>
</gene>
<evidence type="ECO:0000256" key="1">
    <source>
        <dbReference type="SAM" id="SignalP"/>
    </source>
</evidence>
<dbReference type="Proteomes" id="UP001230504">
    <property type="component" value="Unassembled WGS sequence"/>
</dbReference>
<evidence type="ECO:0000313" key="2">
    <source>
        <dbReference type="EMBL" id="KAK1579208.1"/>
    </source>
</evidence>
<evidence type="ECO:0000313" key="3">
    <source>
        <dbReference type="Proteomes" id="UP001230504"/>
    </source>
</evidence>
<protein>
    <submittedName>
        <fullName evidence="2">Uncharacterized protein</fullName>
    </submittedName>
</protein>
<name>A0AAD8PSI5_9PEZI</name>
<comment type="caution">
    <text evidence="2">The sequence shown here is derived from an EMBL/GenBank/DDBJ whole genome shotgun (WGS) entry which is preliminary data.</text>
</comment>
<feature type="signal peptide" evidence="1">
    <location>
        <begin position="1"/>
        <end position="20"/>
    </location>
</feature>
<organism evidence="2 3">
    <name type="scientific">Colletotrichum navitas</name>
    <dbReference type="NCBI Taxonomy" id="681940"/>
    <lineage>
        <taxon>Eukaryota</taxon>
        <taxon>Fungi</taxon>
        <taxon>Dikarya</taxon>
        <taxon>Ascomycota</taxon>
        <taxon>Pezizomycotina</taxon>
        <taxon>Sordariomycetes</taxon>
        <taxon>Hypocreomycetidae</taxon>
        <taxon>Glomerellales</taxon>
        <taxon>Glomerellaceae</taxon>
        <taxon>Colletotrichum</taxon>
        <taxon>Colletotrichum graminicola species complex</taxon>
    </lineage>
</organism>
<reference evidence="2" key="1">
    <citation type="submission" date="2021-06" db="EMBL/GenBank/DDBJ databases">
        <title>Comparative genomics, transcriptomics and evolutionary studies reveal genomic signatures of adaptation to plant cell wall in hemibiotrophic fungi.</title>
        <authorList>
            <consortium name="DOE Joint Genome Institute"/>
            <person name="Baroncelli R."/>
            <person name="Diaz J.F."/>
            <person name="Benocci T."/>
            <person name="Peng M."/>
            <person name="Battaglia E."/>
            <person name="Haridas S."/>
            <person name="Andreopoulos W."/>
            <person name="Labutti K."/>
            <person name="Pangilinan J."/>
            <person name="Floch G.L."/>
            <person name="Makela M.R."/>
            <person name="Henrissat B."/>
            <person name="Grigoriev I.V."/>
            <person name="Crouch J.A."/>
            <person name="De Vries R.P."/>
            <person name="Sukno S.A."/>
            <person name="Thon M.R."/>
        </authorList>
    </citation>
    <scope>NUCLEOTIDE SEQUENCE</scope>
    <source>
        <strain evidence="2">CBS 125086</strain>
    </source>
</reference>
<dbReference type="AlphaFoldDB" id="A0AAD8PSI5"/>
<keyword evidence="1" id="KW-0732">Signal</keyword>
<dbReference type="GeneID" id="85444516"/>
<dbReference type="PROSITE" id="PS51257">
    <property type="entry name" value="PROKAR_LIPOPROTEIN"/>
    <property type="match status" value="1"/>
</dbReference>
<feature type="chain" id="PRO_5042178403" evidence="1">
    <location>
        <begin position="21"/>
        <end position="192"/>
    </location>
</feature>
<sequence length="192" mass="19560">MRFSAIVAGLIATACTTVLAAPAFLPVGVGVLPSQPTTAEDVTRDMTNLDTSLENFNKAVQDATAGGTATDGALSGAIEYQAITQTARLDSQNILGPFTPDDSAAVVDKLKTLSSDLQDTKTLLANAKAAGLLDSYQGTVIELYLELVSSDTAGYVNTLLSYIDATVKDAATAAAGAINDSLGGIGDILASK</sequence>
<accession>A0AAD8PSI5</accession>
<keyword evidence="3" id="KW-1185">Reference proteome</keyword>
<dbReference type="RefSeq" id="XP_060410359.1">
    <property type="nucleotide sequence ID" value="XM_060560276.1"/>
</dbReference>